<reference evidence="6 7" key="1">
    <citation type="journal article" date="2017" name="Front. Microbiol.">
        <title>Phaeobacter piscinae sp. nov., a species of the Roseobacter group and potential aquaculture probiont.</title>
        <authorList>
            <person name="Sonnenschein E.C."/>
            <person name="Phippen C.B.W."/>
            <person name="Nielsen K.F."/>
            <person name="Mateiu R.V."/>
            <person name="Melchiorsen J."/>
            <person name="Gram L."/>
            <person name="Overmann J."/>
            <person name="Freese H.M."/>
        </authorList>
    </citation>
    <scope>NUCLEOTIDE SEQUENCE [LARGE SCALE GENOMIC DNA]</scope>
    <source>
        <strain evidence="6 7">P13</strain>
    </source>
</reference>
<dbReference type="PROSITE" id="PS00160">
    <property type="entry name" value="ALDOLASE_KDPG_KHG_2"/>
    <property type="match status" value="1"/>
</dbReference>
<dbReference type="Proteomes" id="UP000218606">
    <property type="component" value="Chromosome"/>
</dbReference>
<protein>
    <submittedName>
        <fullName evidence="6">2-dehydro-3-deoxy-6-phosphogalactonate aldolase DgoA</fullName>
        <ecNumber evidence="6">4.1.2.21</ecNumber>
    </submittedName>
</protein>
<name>A0AAN1GP44_9RHOB</name>
<dbReference type="InterPro" id="IPR000887">
    <property type="entry name" value="Aldlse_KDPG_KHG"/>
</dbReference>
<dbReference type="InterPro" id="IPR013785">
    <property type="entry name" value="Aldolase_TIM"/>
</dbReference>
<dbReference type="PANTHER" id="PTHR30246">
    <property type="entry name" value="2-KETO-3-DEOXY-6-PHOSPHOGLUCONATE ALDOLASE"/>
    <property type="match status" value="1"/>
</dbReference>
<gene>
    <name evidence="6" type="primary">dgoA</name>
    <name evidence="6" type="ORF">PhaeoP13_00635</name>
</gene>
<evidence type="ECO:0000256" key="3">
    <source>
        <dbReference type="ARBA" id="ARBA00011233"/>
    </source>
</evidence>
<evidence type="ECO:0000313" key="7">
    <source>
        <dbReference type="Proteomes" id="UP000218606"/>
    </source>
</evidence>
<comment type="subunit">
    <text evidence="3">Homotrimer.</text>
</comment>
<evidence type="ECO:0000256" key="1">
    <source>
        <dbReference type="ARBA" id="ARBA00004761"/>
    </source>
</evidence>
<dbReference type="GO" id="GO:0008674">
    <property type="term" value="F:2-dehydro-3-deoxy-6-phosphogalactonate aldolase activity"/>
    <property type="evidence" value="ECO:0007669"/>
    <property type="project" value="UniProtKB-EC"/>
</dbReference>
<evidence type="ECO:0000313" key="6">
    <source>
        <dbReference type="EMBL" id="ATG42597.1"/>
    </source>
</evidence>
<organism evidence="6 7">
    <name type="scientific">Phaeobacter piscinae</name>
    <dbReference type="NCBI Taxonomy" id="1580596"/>
    <lineage>
        <taxon>Bacteria</taxon>
        <taxon>Pseudomonadati</taxon>
        <taxon>Pseudomonadota</taxon>
        <taxon>Alphaproteobacteria</taxon>
        <taxon>Rhodobacterales</taxon>
        <taxon>Roseobacteraceae</taxon>
        <taxon>Phaeobacter</taxon>
    </lineage>
</organism>
<dbReference type="Gene3D" id="3.20.20.70">
    <property type="entry name" value="Aldolase class I"/>
    <property type="match status" value="1"/>
</dbReference>
<dbReference type="EMBL" id="CP010767">
    <property type="protein sequence ID" value="ATG42597.1"/>
    <property type="molecule type" value="Genomic_DNA"/>
</dbReference>
<keyword evidence="4 6" id="KW-0456">Lyase</keyword>
<dbReference type="SUPFAM" id="SSF51569">
    <property type="entry name" value="Aldolase"/>
    <property type="match status" value="1"/>
</dbReference>
<proteinExistence type="inferred from homology"/>
<sequence>MSRNIIAILRGLRPDEARPMTDALIAAGITKIEVPLNSPHPYDSIAAMLDQAKGRATVGAGTVLNIDAVAQLSAMGAQMVVSPDCNPDVIRATKTAGLLSYPGVFTASECFSALRAGADGLKFFPAFKLGLDGFSALKAVLPMDAETYAVGGVGPDDFSAWQRAGITGFGMGSSLYKPGRSVEDVARLAAETVAAYDEAFDGR</sequence>
<dbReference type="InterPro" id="IPR031338">
    <property type="entry name" value="KDPG/KHG_AS_2"/>
</dbReference>
<dbReference type="PANTHER" id="PTHR30246:SF1">
    <property type="entry name" value="2-DEHYDRO-3-DEOXY-6-PHOSPHOGALACTONATE ALDOLASE-RELATED"/>
    <property type="match status" value="1"/>
</dbReference>
<dbReference type="AlphaFoldDB" id="A0AAN1GP44"/>
<dbReference type="Pfam" id="PF01081">
    <property type="entry name" value="Aldolase"/>
    <property type="match status" value="1"/>
</dbReference>
<dbReference type="CDD" id="cd00452">
    <property type="entry name" value="KDPG_aldolase"/>
    <property type="match status" value="1"/>
</dbReference>
<accession>A0AAN1GP44</accession>
<dbReference type="RefSeq" id="WP_096870740.1">
    <property type="nucleotide sequence ID" value="NZ_CP010715.1"/>
</dbReference>
<comment type="pathway">
    <text evidence="1">Carbohydrate acid metabolism.</text>
</comment>
<dbReference type="NCBIfam" id="NF006600">
    <property type="entry name" value="PRK09140.1"/>
    <property type="match status" value="1"/>
</dbReference>
<comment type="similarity">
    <text evidence="2">Belongs to the KHG/KDPG aldolase family.</text>
</comment>
<evidence type="ECO:0000256" key="2">
    <source>
        <dbReference type="ARBA" id="ARBA00006906"/>
    </source>
</evidence>
<keyword evidence="5" id="KW-0119">Carbohydrate metabolism</keyword>
<evidence type="ECO:0000256" key="5">
    <source>
        <dbReference type="ARBA" id="ARBA00023277"/>
    </source>
</evidence>
<evidence type="ECO:0000256" key="4">
    <source>
        <dbReference type="ARBA" id="ARBA00023239"/>
    </source>
</evidence>
<dbReference type="EC" id="4.1.2.21" evidence="6"/>